<organism evidence="8 9">
    <name type="scientific">Salvator merianae</name>
    <name type="common">Argentine black and white tegu</name>
    <name type="synonym">Tupinambis merianae</name>
    <dbReference type="NCBI Taxonomy" id="96440"/>
    <lineage>
        <taxon>Eukaryota</taxon>
        <taxon>Metazoa</taxon>
        <taxon>Chordata</taxon>
        <taxon>Craniata</taxon>
        <taxon>Vertebrata</taxon>
        <taxon>Euteleostomi</taxon>
        <taxon>Lepidosauria</taxon>
        <taxon>Squamata</taxon>
        <taxon>Bifurcata</taxon>
        <taxon>Unidentata</taxon>
        <taxon>Episquamata</taxon>
        <taxon>Laterata</taxon>
        <taxon>Teiioidea</taxon>
        <taxon>Teiidae</taxon>
        <taxon>Salvator</taxon>
    </lineage>
</organism>
<evidence type="ECO:0000256" key="4">
    <source>
        <dbReference type="ARBA" id="ARBA00022530"/>
    </source>
</evidence>
<keyword evidence="7" id="KW-0732">Signal</keyword>
<comment type="similarity">
    <text evidence="2">Belongs to the amelogenin family.</text>
</comment>
<dbReference type="Pfam" id="PF02948">
    <property type="entry name" value="Amelogenin"/>
    <property type="match status" value="1"/>
</dbReference>
<dbReference type="OMA" id="LPIQPYE"/>
<feature type="region of interest" description="Disordered" evidence="6">
    <location>
        <begin position="90"/>
        <end position="179"/>
    </location>
</feature>
<dbReference type="Proteomes" id="UP000694421">
    <property type="component" value="Unplaced"/>
</dbReference>
<evidence type="ECO:0000313" key="9">
    <source>
        <dbReference type="Proteomes" id="UP000694421"/>
    </source>
</evidence>
<protein>
    <recommendedName>
        <fullName evidence="10">Amelogenin</fullName>
    </recommendedName>
</protein>
<evidence type="ECO:0000256" key="1">
    <source>
        <dbReference type="ARBA" id="ARBA00004498"/>
    </source>
</evidence>
<keyword evidence="3" id="KW-0964">Secreted</keyword>
<keyword evidence="5" id="KW-0091">Biomineralization</keyword>
<reference evidence="8" key="2">
    <citation type="submission" date="2025-09" db="UniProtKB">
        <authorList>
            <consortium name="Ensembl"/>
        </authorList>
    </citation>
    <scope>IDENTIFICATION</scope>
</reference>
<dbReference type="Ensembl" id="ENSSMRT00000034251.1">
    <property type="protein sequence ID" value="ENSSMRP00000029347.1"/>
    <property type="gene ID" value="ENSSMRG00000022569.1"/>
</dbReference>
<feature type="signal peptide" evidence="7">
    <location>
        <begin position="1"/>
        <end position="19"/>
    </location>
</feature>
<name>A0A8D0KP57_SALMN</name>
<evidence type="ECO:0000256" key="6">
    <source>
        <dbReference type="SAM" id="MobiDB-lite"/>
    </source>
</evidence>
<feature type="compositionally biased region" description="Polar residues" evidence="6">
    <location>
        <begin position="130"/>
        <end position="148"/>
    </location>
</feature>
<dbReference type="GO" id="GO:0070166">
    <property type="term" value="P:enamel mineralization"/>
    <property type="evidence" value="ECO:0007669"/>
    <property type="project" value="TreeGrafter"/>
</dbReference>
<evidence type="ECO:0000256" key="3">
    <source>
        <dbReference type="ARBA" id="ARBA00022525"/>
    </source>
</evidence>
<dbReference type="AlphaFoldDB" id="A0A8D0KP57"/>
<keyword evidence="9" id="KW-1185">Reference proteome</keyword>
<evidence type="ECO:0000256" key="2">
    <source>
        <dbReference type="ARBA" id="ARBA00010383"/>
    </source>
</evidence>
<evidence type="ECO:0000256" key="7">
    <source>
        <dbReference type="SAM" id="SignalP"/>
    </source>
</evidence>
<sequence>MRKMEGWTLLMCLLSTTFAVPLPQHPGFVNFSYEVMTPLKWYQNLLGPQLPHYGYEPMASWIQHSRGPMIPHPQFQMHHALHQSFPPMPQPAHNSFGPMPGPNAVMPQYVQPPQHPSPPQAAENPMQPHQPVNTNQPQHPQTGNTNQPIYPVHSMPPLIPDTPIESWPVLDKTKQEEVD</sequence>
<dbReference type="InterPro" id="IPR004116">
    <property type="entry name" value="Amelogenin"/>
</dbReference>
<evidence type="ECO:0008006" key="10">
    <source>
        <dbReference type="Google" id="ProtNLM"/>
    </source>
</evidence>
<dbReference type="GeneTree" id="ENSGT01050000246394"/>
<reference evidence="8" key="1">
    <citation type="submission" date="2025-08" db="UniProtKB">
        <authorList>
            <consortium name="Ensembl"/>
        </authorList>
    </citation>
    <scope>IDENTIFICATION</scope>
</reference>
<comment type="subcellular location">
    <subcellularLocation>
        <location evidence="1">Secreted</location>
        <location evidence="1">Extracellular space</location>
        <location evidence="1">Extracellular matrix</location>
    </subcellularLocation>
</comment>
<dbReference type="PANTHER" id="PTHR46794">
    <property type="entry name" value="AMELOGENIN, Y ISOFORM"/>
    <property type="match status" value="1"/>
</dbReference>
<dbReference type="SMART" id="SM00818">
    <property type="entry name" value="Amelogenin"/>
    <property type="match status" value="1"/>
</dbReference>
<evidence type="ECO:0000313" key="8">
    <source>
        <dbReference type="Ensembl" id="ENSSMRP00000029347.1"/>
    </source>
</evidence>
<feature type="chain" id="PRO_5034013223" description="Amelogenin" evidence="7">
    <location>
        <begin position="20"/>
        <end position="179"/>
    </location>
</feature>
<accession>A0A8D0KP57</accession>
<evidence type="ECO:0000256" key="5">
    <source>
        <dbReference type="ARBA" id="ARBA00022591"/>
    </source>
</evidence>
<proteinExistence type="inferred from homology"/>
<dbReference type="PANTHER" id="PTHR46794:SF2">
    <property type="entry name" value="AMELOGENIN, X ISOFORM"/>
    <property type="match status" value="1"/>
</dbReference>
<dbReference type="PRINTS" id="PR01757">
    <property type="entry name" value="AMELOGENIN"/>
</dbReference>
<dbReference type="GO" id="GO:0030345">
    <property type="term" value="F:structural constituent of tooth enamel"/>
    <property type="evidence" value="ECO:0007669"/>
    <property type="project" value="TreeGrafter"/>
</dbReference>
<keyword evidence="4" id="KW-0272">Extracellular matrix</keyword>